<feature type="binding site" evidence="7">
    <location>
        <position position="189"/>
    </location>
    <ligand>
        <name>D-alanine</name>
        <dbReference type="ChEBI" id="CHEBI:57416"/>
    </ligand>
</feature>
<dbReference type="NCBIfam" id="TIGR01734">
    <property type="entry name" value="D-ala-DACP-lig"/>
    <property type="match status" value="1"/>
</dbReference>
<dbReference type="GeneID" id="98298455"/>
<proteinExistence type="inferred from homology"/>
<comment type="caution">
    <text evidence="7">Lacks conserved residue(s) required for the propagation of feature annotation.</text>
</comment>
<evidence type="ECO:0000256" key="2">
    <source>
        <dbReference type="ARBA" id="ARBA00022598"/>
    </source>
</evidence>
<keyword evidence="1 7" id="KW-0963">Cytoplasm</keyword>
<dbReference type="EMBL" id="PPPX01000015">
    <property type="protein sequence ID" value="POA08690.1"/>
    <property type="molecule type" value="Genomic_DNA"/>
</dbReference>
<evidence type="ECO:0000313" key="10">
    <source>
        <dbReference type="EMBL" id="POA08690.1"/>
    </source>
</evidence>
<dbReference type="EC" id="6.2.1.54" evidence="7"/>
<dbReference type="InterPro" id="IPR045851">
    <property type="entry name" value="AMP-bd_C_sf"/>
</dbReference>
<evidence type="ECO:0000259" key="9">
    <source>
        <dbReference type="Pfam" id="PF13193"/>
    </source>
</evidence>
<accession>A0A2K4FBF8</accession>
<dbReference type="PANTHER" id="PTHR45398:SF1">
    <property type="entry name" value="ENZYME, PUTATIVE (JCVI)-RELATED"/>
    <property type="match status" value="1"/>
</dbReference>
<dbReference type="InterPro" id="IPR000873">
    <property type="entry name" value="AMP-dep_synth/lig_dom"/>
</dbReference>
<comment type="subcellular location">
    <subcellularLocation>
        <location evidence="7">Cytoplasm</location>
    </subcellularLocation>
</comment>
<reference evidence="10 11" key="1">
    <citation type="submission" date="2017-08" db="EMBL/GenBank/DDBJ databases">
        <title>Draft genome sequences of 64 type strains of genus Staph aureus.</title>
        <authorList>
            <person name="Cole K."/>
            <person name="Golubchik T."/>
            <person name="Russell J."/>
            <person name="Foster D."/>
            <person name="Llewelyn M."/>
            <person name="Wilson D."/>
            <person name="Crook D."/>
            <person name="Paul J."/>
        </authorList>
    </citation>
    <scope>NUCLEOTIDE SEQUENCE [LARGE SCALE GENOMIC DNA]</scope>
    <source>
        <strain evidence="10 11">DSM 29875</strain>
    </source>
</reference>
<dbReference type="InterPro" id="IPR010071">
    <property type="entry name" value="AA_adenyl_dom"/>
</dbReference>
<evidence type="ECO:0000256" key="4">
    <source>
        <dbReference type="ARBA" id="ARBA00022840"/>
    </source>
</evidence>
<dbReference type="GO" id="GO:0070395">
    <property type="term" value="P:lipoteichoic acid biosynthetic process"/>
    <property type="evidence" value="ECO:0007669"/>
    <property type="project" value="UniProtKB-UniRule"/>
</dbReference>
<feature type="binding site" evidence="7">
    <location>
        <begin position="144"/>
        <end position="145"/>
    </location>
    <ligand>
        <name>ATP</name>
        <dbReference type="ChEBI" id="CHEBI:30616"/>
    </ligand>
</feature>
<dbReference type="FunFam" id="3.30.300.30:FF:000012">
    <property type="entry name" value="D-alanine--D-alanyl carrier protein ligase"/>
    <property type="match status" value="1"/>
</dbReference>
<dbReference type="GO" id="GO:0005524">
    <property type="term" value="F:ATP binding"/>
    <property type="evidence" value="ECO:0007669"/>
    <property type="project" value="UniProtKB-KW"/>
</dbReference>
<keyword evidence="3 7" id="KW-0547">Nucleotide-binding</keyword>
<feature type="domain" description="AMP-dependent synthetase/ligase" evidence="8">
    <location>
        <begin position="18"/>
        <end position="341"/>
    </location>
</feature>
<gene>
    <name evidence="7 10" type="primary">dltA</name>
    <name evidence="10" type="ORF">CD039_08855</name>
</gene>
<keyword evidence="2 7" id="KW-0436">Ligase</keyword>
<feature type="binding site" evidence="7">
    <location>
        <begin position="284"/>
        <end position="289"/>
    </location>
    <ligand>
        <name>ATP</name>
        <dbReference type="ChEBI" id="CHEBI:30616"/>
    </ligand>
</feature>
<feature type="binding site" evidence="7">
    <location>
        <position position="473"/>
    </location>
    <ligand>
        <name>D-alanine</name>
        <dbReference type="ChEBI" id="CHEBI:57416"/>
    </ligand>
</feature>
<dbReference type="NCBIfam" id="NF003417">
    <property type="entry name" value="PRK04813.1"/>
    <property type="match status" value="1"/>
</dbReference>
<dbReference type="Pfam" id="PF13193">
    <property type="entry name" value="AMP-binding_C"/>
    <property type="match status" value="1"/>
</dbReference>
<keyword evidence="11" id="KW-1185">Reference proteome</keyword>
<dbReference type="GO" id="GO:0005737">
    <property type="term" value="C:cytoplasm"/>
    <property type="evidence" value="ECO:0007669"/>
    <property type="project" value="UniProtKB-SubCell"/>
</dbReference>
<dbReference type="GO" id="GO:0047473">
    <property type="term" value="F:D-alanine [D-alanyl carrier protein] ligase activity"/>
    <property type="evidence" value="ECO:0007669"/>
    <property type="project" value="UniProtKB-UniRule"/>
</dbReference>
<evidence type="ECO:0000256" key="1">
    <source>
        <dbReference type="ARBA" id="ARBA00022490"/>
    </source>
</evidence>
<dbReference type="CDD" id="cd05945">
    <property type="entry name" value="DltA"/>
    <property type="match status" value="1"/>
</dbReference>
<dbReference type="RefSeq" id="WP_103372009.1">
    <property type="nucleotide sequence ID" value="NZ_CBCRVO010000006.1"/>
</dbReference>
<comment type="similarity">
    <text evidence="6 7">Belongs to the ATP-dependent AMP-binding enzyme family. DltA subfamily.</text>
</comment>
<dbReference type="OrthoDB" id="9765680at2"/>
<dbReference type="InterPro" id="IPR010072">
    <property type="entry name" value="DltA"/>
</dbReference>
<feature type="binding site" evidence="7">
    <location>
        <position position="365"/>
    </location>
    <ligand>
        <name>ATP</name>
        <dbReference type="ChEBI" id="CHEBI:30616"/>
    </ligand>
</feature>
<comment type="catalytic activity">
    <reaction evidence="7">
        <text>holo-[D-alanyl-carrier protein] + D-alanine + ATP = D-alanyl-[D-alanyl-carrier protein] + AMP + diphosphate</text>
        <dbReference type="Rhea" id="RHEA:55132"/>
        <dbReference type="Rhea" id="RHEA-COMP:14102"/>
        <dbReference type="Rhea" id="RHEA-COMP:14103"/>
        <dbReference type="ChEBI" id="CHEBI:30616"/>
        <dbReference type="ChEBI" id="CHEBI:33019"/>
        <dbReference type="ChEBI" id="CHEBI:57416"/>
        <dbReference type="ChEBI" id="CHEBI:64479"/>
        <dbReference type="ChEBI" id="CHEBI:138620"/>
        <dbReference type="ChEBI" id="CHEBI:456215"/>
        <dbReference type="EC" id="6.2.1.54"/>
    </reaction>
</comment>
<evidence type="ECO:0000313" key="11">
    <source>
        <dbReference type="Proteomes" id="UP000242712"/>
    </source>
</evidence>
<dbReference type="Pfam" id="PF00501">
    <property type="entry name" value="AMP-binding"/>
    <property type="match status" value="1"/>
</dbReference>
<evidence type="ECO:0000256" key="6">
    <source>
        <dbReference type="ARBA" id="ARBA00061336"/>
    </source>
</evidence>
<keyword evidence="4 7" id="KW-0067">ATP-binding</keyword>
<comment type="function">
    <text evidence="5 7">Catalyzes the first step in the D-alanylation of lipoteichoic acid (LTA), the activation of D-alanine and its transfer onto the D-alanyl carrier protein (Dcp) DltC. In an ATP-dependent two-step reaction, forms a high energy D-alanyl-AMP intermediate, followed by transfer of the D-alanyl residue as a thiol ester to the phosphopantheinyl prosthetic group of the Dcp. D-alanylation of LTA plays an important role in modulating the properties of the cell wall in Gram-positive bacteria, influencing the net charge of the cell wall.</text>
</comment>
<dbReference type="InterPro" id="IPR044507">
    <property type="entry name" value="DltA-like"/>
</dbReference>
<dbReference type="InterPro" id="IPR025110">
    <property type="entry name" value="AMP-bd_C"/>
</dbReference>
<feature type="binding site" evidence="7">
    <location>
        <position position="473"/>
    </location>
    <ligand>
        <name>ATP</name>
        <dbReference type="ChEBI" id="CHEBI:30616"/>
    </ligand>
</feature>
<feature type="binding site" evidence="7">
    <location>
        <position position="293"/>
    </location>
    <ligand>
        <name>D-alanine</name>
        <dbReference type="ChEBI" id="CHEBI:57416"/>
    </ligand>
</feature>
<dbReference type="Gene3D" id="3.40.50.12780">
    <property type="entry name" value="N-terminal domain of ligase-like"/>
    <property type="match status" value="1"/>
</dbReference>
<evidence type="ECO:0000256" key="7">
    <source>
        <dbReference type="HAMAP-Rule" id="MF_00593"/>
    </source>
</evidence>
<protein>
    <recommendedName>
        <fullName evidence="7">D-alanine--D-alanyl carrier protein ligase</fullName>
        <shortName evidence="7">DCL</shortName>
        <ecNumber evidence="7">6.2.1.54</ecNumber>
    </recommendedName>
    <alternativeName>
        <fullName evidence="7">D-alanine--poly(phosphoribitol) ligase subunit 1</fullName>
    </alternativeName>
    <alternativeName>
        <fullName evidence="7">D-alanine-activating enzyme</fullName>
        <shortName evidence="7">DAE</shortName>
    </alternativeName>
</protein>
<dbReference type="Proteomes" id="UP000242712">
    <property type="component" value="Unassembled WGS sequence"/>
</dbReference>
<dbReference type="InterPro" id="IPR042099">
    <property type="entry name" value="ANL_N_sf"/>
</dbReference>
<dbReference type="AlphaFoldDB" id="A0A2K4FBF8"/>
<dbReference type="SUPFAM" id="SSF56801">
    <property type="entry name" value="Acetyl-CoA synthetase-like"/>
    <property type="match status" value="1"/>
</dbReference>
<comment type="caution">
    <text evidence="10">The sequence shown here is derived from an EMBL/GenBank/DDBJ whole genome shotgun (WGS) entry which is preliminary data.</text>
</comment>
<dbReference type="UniPathway" id="UPA00556"/>
<sequence length="485" mass="54339">MKDILQSIAHFSITQPCTNAIQHEDETLTYQALDEQSTRLAHMIQQSTKPILVYGHMSPYMIVGMIGALKAYCGYIPVDTSIPEQRIQSIISKIEPDYIFNTTDETFTSDIAEVITIEQLEGSSSTEAELQGIQGDSIAYTIFTSGSTGEPKGVQIYYDSLVEFANWVVTLNENKEGQHWLNQAPLSFDLSVMAIYPALLSGGTIQLIDKTMINKPMLLHELFQREDINVWVSTPSFMELCLMLPNLDEASQTSMETFLFCGEILGHKTATMLLNKFPNAKVWNTYGPTEATVAVTSVLVTDELLANHEVIPVGVPRPGTELSLTEDSELVITGQSVSAGYVKDSERSAKVFFEQDGRRAYYSGDSAVYRDGNWYIQGRVDNQIKFNGYRMELEEIEAKLKKQTEVREAIVVPIYRRGKVGHLLGVVATTAPIEDEKQATHDLKARLKSELPDYMIPRKFEFVDQLPLTNNGKLDRKKVNEVYGS</sequence>
<evidence type="ECO:0000256" key="5">
    <source>
        <dbReference type="ARBA" id="ARBA00054605"/>
    </source>
</evidence>
<organism evidence="10 11">
    <name type="scientific">Staphylococcus argensis</name>
    <dbReference type="NCBI Taxonomy" id="1607738"/>
    <lineage>
        <taxon>Bacteria</taxon>
        <taxon>Bacillati</taxon>
        <taxon>Bacillota</taxon>
        <taxon>Bacilli</taxon>
        <taxon>Bacillales</taxon>
        <taxon>Staphylococcaceae</taxon>
        <taxon>Staphylococcus</taxon>
    </lineage>
</organism>
<evidence type="ECO:0000259" key="8">
    <source>
        <dbReference type="Pfam" id="PF00501"/>
    </source>
</evidence>
<comment type="pathway">
    <text evidence="7">Cell wall biogenesis; lipoteichoic acid biosynthesis.</text>
</comment>
<dbReference type="PANTHER" id="PTHR45398">
    <property type="match status" value="1"/>
</dbReference>
<dbReference type="NCBIfam" id="TIGR01733">
    <property type="entry name" value="AA-adenyl-dom"/>
    <property type="match status" value="1"/>
</dbReference>
<feature type="domain" description="AMP-binding enzyme C-terminal" evidence="9">
    <location>
        <begin position="395"/>
        <end position="473"/>
    </location>
</feature>
<name>A0A2K4FBF8_9STAP</name>
<evidence type="ECO:0000256" key="3">
    <source>
        <dbReference type="ARBA" id="ARBA00022741"/>
    </source>
</evidence>
<dbReference type="HAMAP" id="MF_00593">
    <property type="entry name" value="DltA"/>
    <property type="match status" value="1"/>
</dbReference>
<dbReference type="Gene3D" id="3.30.300.30">
    <property type="match status" value="1"/>
</dbReference>